<dbReference type="AlphaFoldDB" id="A0A0F9WMP2"/>
<organism evidence="1">
    <name type="scientific">marine sediment metagenome</name>
    <dbReference type="NCBI Taxonomy" id="412755"/>
    <lineage>
        <taxon>unclassified sequences</taxon>
        <taxon>metagenomes</taxon>
        <taxon>ecological metagenomes</taxon>
    </lineage>
</organism>
<reference evidence="1" key="1">
    <citation type="journal article" date="2015" name="Nature">
        <title>Complex archaea that bridge the gap between prokaryotes and eukaryotes.</title>
        <authorList>
            <person name="Spang A."/>
            <person name="Saw J.H."/>
            <person name="Jorgensen S.L."/>
            <person name="Zaremba-Niedzwiedzka K."/>
            <person name="Martijn J."/>
            <person name="Lind A.E."/>
            <person name="van Eijk R."/>
            <person name="Schleper C."/>
            <person name="Guy L."/>
            <person name="Ettema T.J."/>
        </authorList>
    </citation>
    <scope>NUCLEOTIDE SEQUENCE</scope>
</reference>
<evidence type="ECO:0000313" key="1">
    <source>
        <dbReference type="EMBL" id="KKN87371.1"/>
    </source>
</evidence>
<comment type="caution">
    <text evidence="1">The sequence shown here is derived from an EMBL/GenBank/DDBJ whole genome shotgun (WGS) entry which is preliminary data.</text>
</comment>
<proteinExistence type="predicted"/>
<accession>A0A0F9WMP2</accession>
<name>A0A0F9WMP2_9ZZZZ</name>
<protein>
    <submittedName>
        <fullName evidence="1">Uncharacterized protein</fullName>
    </submittedName>
</protein>
<gene>
    <name evidence="1" type="ORF">LCGC14_0258260</name>
</gene>
<dbReference type="EMBL" id="LAZR01000138">
    <property type="protein sequence ID" value="KKN87371.1"/>
    <property type="molecule type" value="Genomic_DNA"/>
</dbReference>
<sequence length="83" mass="9627">MRITHEQAQQIYEDMHPIAWEELGRLHVRAPLGLTLNGHATATLVHLKLAEPIGRQNLEHTITELGAAIWENHRPPSYHRRQR</sequence>